<feature type="transmembrane region" description="Helical" evidence="6">
    <location>
        <begin position="94"/>
        <end position="117"/>
    </location>
</feature>
<feature type="transmembrane region" description="Helical" evidence="6">
    <location>
        <begin position="253"/>
        <end position="274"/>
    </location>
</feature>
<keyword evidence="2 6" id="KW-0813">Transport</keyword>
<feature type="transmembrane region" description="Helical" evidence="6">
    <location>
        <begin position="6"/>
        <end position="24"/>
    </location>
</feature>
<gene>
    <name evidence="8" type="ORF">E6C55_16805</name>
</gene>
<feature type="transmembrane region" description="Helical" evidence="6">
    <location>
        <begin position="146"/>
        <end position="175"/>
    </location>
</feature>
<keyword evidence="3 6" id="KW-0812">Transmembrane</keyword>
<feature type="transmembrane region" description="Helical" evidence="6">
    <location>
        <begin position="196"/>
        <end position="217"/>
    </location>
</feature>
<dbReference type="AlphaFoldDB" id="A0A4S4BQV1"/>
<dbReference type="InterPro" id="IPR000515">
    <property type="entry name" value="MetI-like"/>
</dbReference>
<evidence type="ECO:0000256" key="5">
    <source>
        <dbReference type="ARBA" id="ARBA00023136"/>
    </source>
</evidence>
<feature type="transmembrane region" description="Helical" evidence="6">
    <location>
        <begin position="61"/>
        <end position="82"/>
    </location>
</feature>
<comment type="similarity">
    <text evidence="6">Belongs to the binding-protein-dependent transport system permease family.</text>
</comment>
<dbReference type="CDD" id="cd06261">
    <property type="entry name" value="TM_PBP2"/>
    <property type="match status" value="1"/>
</dbReference>
<evidence type="ECO:0000256" key="1">
    <source>
        <dbReference type="ARBA" id="ARBA00004141"/>
    </source>
</evidence>
<evidence type="ECO:0000313" key="8">
    <source>
        <dbReference type="EMBL" id="THF77323.1"/>
    </source>
</evidence>
<evidence type="ECO:0000256" key="3">
    <source>
        <dbReference type="ARBA" id="ARBA00022692"/>
    </source>
</evidence>
<feature type="domain" description="ABC transmembrane type-1" evidence="7">
    <location>
        <begin position="57"/>
        <end position="278"/>
    </location>
</feature>
<comment type="caution">
    <text evidence="8">The sequence shown here is derived from an EMBL/GenBank/DDBJ whole genome shotgun (WGS) entry which is preliminary data.</text>
</comment>
<keyword evidence="9" id="KW-1185">Reference proteome</keyword>
<organism evidence="8 9">
    <name type="scientific">Cohnella fermenti</name>
    <dbReference type="NCBI Taxonomy" id="2565925"/>
    <lineage>
        <taxon>Bacteria</taxon>
        <taxon>Bacillati</taxon>
        <taxon>Bacillota</taxon>
        <taxon>Bacilli</taxon>
        <taxon>Bacillales</taxon>
        <taxon>Paenibacillaceae</taxon>
        <taxon>Cohnella</taxon>
    </lineage>
</organism>
<evidence type="ECO:0000256" key="2">
    <source>
        <dbReference type="ARBA" id="ARBA00022448"/>
    </source>
</evidence>
<accession>A0A4S4BQV1</accession>
<dbReference type="Gene3D" id="1.10.3720.10">
    <property type="entry name" value="MetI-like"/>
    <property type="match status" value="1"/>
</dbReference>
<sequence length="287" mass="31851">MSVPFIAVLFVFHYLPLWGWLMAFQKYSIPLGILGSPFIGFGQFAELFGDSRFYQALRNTFAMSGMSLIAGFVCAIGLALLLNEVRSSLYKRTIQTIVYIPHFVSWVVISNIVIYLLSPDHGPLNELLAGLEVIGEPIYFMSKEKWFWVIHTLAGLWKELGWSTIIYLAVLAGVNPEMYEAADVDGAGRFAKMRRISLPSLLPTATLLLILAVGQMLSTGYESQMLLGNSFVMDYSQVLDLYALDYSLSIGDYSYGVAISMFKSVVSIVLVLGVNTIAKRVGQSHVL</sequence>
<dbReference type="Pfam" id="PF00528">
    <property type="entry name" value="BPD_transp_1"/>
    <property type="match status" value="1"/>
</dbReference>
<dbReference type="Proteomes" id="UP000310636">
    <property type="component" value="Unassembled WGS sequence"/>
</dbReference>
<dbReference type="GO" id="GO:0055085">
    <property type="term" value="P:transmembrane transport"/>
    <property type="evidence" value="ECO:0007669"/>
    <property type="project" value="InterPro"/>
</dbReference>
<dbReference type="EMBL" id="SSOB01000020">
    <property type="protein sequence ID" value="THF77323.1"/>
    <property type="molecule type" value="Genomic_DNA"/>
</dbReference>
<keyword evidence="4 6" id="KW-1133">Transmembrane helix</keyword>
<evidence type="ECO:0000259" key="7">
    <source>
        <dbReference type="PROSITE" id="PS50928"/>
    </source>
</evidence>
<dbReference type="SUPFAM" id="SSF161098">
    <property type="entry name" value="MetI-like"/>
    <property type="match status" value="1"/>
</dbReference>
<name>A0A4S4BQV1_9BACL</name>
<protein>
    <submittedName>
        <fullName evidence="8">Sugar ABC transporter permease</fullName>
    </submittedName>
</protein>
<feature type="transmembrane region" description="Helical" evidence="6">
    <location>
        <begin position="31"/>
        <end position="49"/>
    </location>
</feature>
<dbReference type="PROSITE" id="PS50928">
    <property type="entry name" value="ABC_TM1"/>
    <property type="match status" value="1"/>
</dbReference>
<evidence type="ECO:0000256" key="6">
    <source>
        <dbReference type="RuleBase" id="RU363032"/>
    </source>
</evidence>
<reference evidence="8 9" key="1">
    <citation type="submission" date="2019-04" db="EMBL/GenBank/DDBJ databases">
        <title>Cohnella sp. nov. isolated from preserved vegetables.</title>
        <authorList>
            <person name="Lin S.-Y."/>
            <person name="Hung M.-H."/>
            <person name="Young C.-C."/>
        </authorList>
    </citation>
    <scope>NUCLEOTIDE SEQUENCE [LARGE SCALE GENOMIC DNA]</scope>
    <source>
        <strain evidence="8 9">CC-MHH1044</strain>
    </source>
</reference>
<evidence type="ECO:0000256" key="4">
    <source>
        <dbReference type="ARBA" id="ARBA00022989"/>
    </source>
</evidence>
<dbReference type="InterPro" id="IPR035906">
    <property type="entry name" value="MetI-like_sf"/>
</dbReference>
<dbReference type="PANTHER" id="PTHR43496">
    <property type="entry name" value="PROTEIN LPLB"/>
    <property type="match status" value="1"/>
</dbReference>
<dbReference type="OrthoDB" id="9785836at2"/>
<evidence type="ECO:0000313" key="9">
    <source>
        <dbReference type="Proteomes" id="UP000310636"/>
    </source>
</evidence>
<dbReference type="PANTHER" id="PTHR43496:SF1">
    <property type="entry name" value="POLYGALACTURONAN_RHAMNOGALACTURONAN TRANSPORT SYSTEM PERMEASE PROTEIN YTEP"/>
    <property type="match status" value="1"/>
</dbReference>
<dbReference type="GO" id="GO:0005886">
    <property type="term" value="C:plasma membrane"/>
    <property type="evidence" value="ECO:0007669"/>
    <property type="project" value="UniProtKB-SubCell"/>
</dbReference>
<comment type="subcellular location">
    <subcellularLocation>
        <location evidence="6">Cell membrane</location>
        <topology evidence="6">Multi-pass membrane protein</topology>
    </subcellularLocation>
    <subcellularLocation>
        <location evidence="1">Membrane</location>
        <topology evidence="1">Multi-pass membrane protein</topology>
    </subcellularLocation>
</comment>
<proteinExistence type="inferred from homology"/>
<keyword evidence="5 6" id="KW-0472">Membrane</keyword>